<reference evidence="2" key="1">
    <citation type="submission" date="2023-09" db="EMBL/GenBank/DDBJ databases">
        <authorList>
            <person name="Zeng C."/>
        </authorList>
    </citation>
    <scope>NUCLEOTIDE SEQUENCE</scope>
    <source>
        <strain evidence="2">ZCY20-5</strain>
    </source>
</reference>
<keyword evidence="1" id="KW-0472">Membrane</keyword>
<dbReference type="Pfam" id="PF06686">
    <property type="entry name" value="SpoIIIAC"/>
    <property type="match status" value="2"/>
</dbReference>
<feature type="transmembrane region" description="Helical" evidence="1">
    <location>
        <begin position="27"/>
        <end position="48"/>
    </location>
</feature>
<accession>A0AA97DBD3</accession>
<reference evidence="2" key="2">
    <citation type="submission" date="2024-06" db="EMBL/GenBank/DDBJ databases">
        <title>Caproicibacterium argilliputei sp. nov, a novel caproic acid producing anaerobic bacterium isolated from pit mud.</title>
        <authorList>
            <person name="Xia S."/>
        </authorList>
    </citation>
    <scope>NUCLEOTIDE SEQUENCE</scope>
    <source>
        <strain evidence="2">ZCY20-5</strain>
    </source>
</reference>
<dbReference type="RefSeq" id="WP_316935132.1">
    <property type="nucleotide sequence ID" value="NZ_CP135996.1"/>
</dbReference>
<evidence type="ECO:0000313" key="2">
    <source>
        <dbReference type="EMBL" id="WOC33309.1"/>
    </source>
</evidence>
<dbReference type="EMBL" id="CP135996">
    <property type="protein sequence ID" value="WOC33309.1"/>
    <property type="molecule type" value="Genomic_DNA"/>
</dbReference>
<keyword evidence="3" id="KW-1185">Reference proteome</keyword>
<feature type="transmembrane region" description="Helical" evidence="1">
    <location>
        <begin position="106"/>
        <end position="128"/>
    </location>
</feature>
<evidence type="ECO:0000256" key="1">
    <source>
        <dbReference type="SAM" id="Phobius"/>
    </source>
</evidence>
<dbReference type="KEGG" id="carl:PXC00_05425"/>
<gene>
    <name evidence="2" type="ORF">PXC00_05425</name>
</gene>
<proteinExistence type="predicted"/>
<keyword evidence="1" id="KW-0812">Transmembrane</keyword>
<sequence length="129" mass="13105">MNVAGIAGAALIAAVFAALLRKSNGEYAMVLRIAAGVLIILEVLQAVVPALQQISALLQTAGVSGEYTGILLRTLGITFLTQFAADACRDAGESALASKVELAGRVSILVLALPLFAKVASIASALIAK</sequence>
<protein>
    <submittedName>
        <fullName evidence="2">SpoIIIAC/SpoIIIAD family protein</fullName>
    </submittedName>
</protein>
<name>A0AA97DBD3_9FIRM</name>
<dbReference type="Proteomes" id="UP001300604">
    <property type="component" value="Chromosome"/>
</dbReference>
<keyword evidence="1" id="KW-1133">Transmembrane helix</keyword>
<organism evidence="2 3">
    <name type="scientific">Caproicibacterium argilliputei</name>
    <dbReference type="NCBI Taxonomy" id="3030016"/>
    <lineage>
        <taxon>Bacteria</taxon>
        <taxon>Bacillati</taxon>
        <taxon>Bacillota</taxon>
        <taxon>Clostridia</taxon>
        <taxon>Eubacteriales</taxon>
        <taxon>Oscillospiraceae</taxon>
        <taxon>Caproicibacterium</taxon>
    </lineage>
</organism>
<dbReference type="AlphaFoldDB" id="A0AA97DBD3"/>
<evidence type="ECO:0000313" key="3">
    <source>
        <dbReference type="Proteomes" id="UP001300604"/>
    </source>
</evidence>
<dbReference type="InterPro" id="IPR025664">
    <property type="entry name" value="Spore_III_AC/AD"/>
</dbReference>